<evidence type="ECO:0000256" key="3">
    <source>
        <dbReference type="SAM" id="SignalP"/>
    </source>
</evidence>
<dbReference type="InterPro" id="IPR000668">
    <property type="entry name" value="Peptidase_C1A_C"/>
</dbReference>
<organism evidence="6 7">
    <name type="scientific">Zingiber officinale</name>
    <name type="common">Ginger</name>
    <name type="synonym">Amomum zingiber</name>
    <dbReference type="NCBI Taxonomy" id="94328"/>
    <lineage>
        <taxon>Eukaryota</taxon>
        <taxon>Viridiplantae</taxon>
        <taxon>Streptophyta</taxon>
        <taxon>Embryophyta</taxon>
        <taxon>Tracheophyta</taxon>
        <taxon>Spermatophyta</taxon>
        <taxon>Magnoliopsida</taxon>
        <taxon>Liliopsida</taxon>
        <taxon>Zingiberales</taxon>
        <taxon>Zingiberaceae</taxon>
        <taxon>Zingiber</taxon>
    </lineage>
</organism>
<dbReference type="AlphaFoldDB" id="A0A8J5KF20"/>
<sequence>MTINMPLAGLWLSLSLHQCVGERERERERESARVRMAFHCTLHQFFGVTLLVLRVASVAMASHGIYYSALSPSHESWMRMYHRTYPNETVKEKRHKIYAENVKLIDSFNQNRHKNHKFTLKANKFADLTHEEFTKTYTNRGLSYYRRGGRLYRPSLPGNRSTPQPYSINWRDKGAVTDVKSQGNCGSCWAFAAVAAIEGIIQIKTGKLVSMSEQELVDCVPPQKECRSSCDCGYVTKAFDFVIDNGSLTTEHNYPYKGVPGACNFSLNSATFQTQAGGVTISKYEWAEDEKELLEAVARQPVTVSVSILDHKKFFHLYGAGVATDIGCGDDDEVNHSMTVVGYGTDQNDTDYWLLKNSYGSGWGDNGYIKMARGVDGGICGIIKEAVYPVIT</sequence>
<dbReference type="SUPFAM" id="SSF54001">
    <property type="entry name" value="Cysteine proteinases"/>
    <property type="match status" value="1"/>
</dbReference>
<dbReference type="InterPro" id="IPR013128">
    <property type="entry name" value="Peptidase_C1A"/>
</dbReference>
<keyword evidence="7" id="KW-1185">Reference proteome</keyword>
<accession>A0A8J5KF20</accession>
<evidence type="ECO:0000313" key="7">
    <source>
        <dbReference type="Proteomes" id="UP000734854"/>
    </source>
</evidence>
<dbReference type="CDD" id="cd02248">
    <property type="entry name" value="Peptidase_C1A"/>
    <property type="match status" value="1"/>
</dbReference>
<dbReference type="Proteomes" id="UP000734854">
    <property type="component" value="Unassembled WGS sequence"/>
</dbReference>
<dbReference type="SMART" id="SM00645">
    <property type="entry name" value="Pept_C1"/>
    <property type="match status" value="1"/>
</dbReference>
<dbReference type="GO" id="GO:0008234">
    <property type="term" value="F:cysteine-type peptidase activity"/>
    <property type="evidence" value="ECO:0007669"/>
    <property type="project" value="InterPro"/>
</dbReference>
<evidence type="ECO:0000256" key="2">
    <source>
        <dbReference type="ARBA" id="ARBA00023157"/>
    </source>
</evidence>
<dbReference type="Gene3D" id="3.90.70.10">
    <property type="entry name" value="Cysteine proteinases"/>
    <property type="match status" value="1"/>
</dbReference>
<gene>
    <name evidence="6" type="ORF">ZIOFF_062047</name>
</gene>
<dbReference type="GO" id="GO:0006508">
    <property type="term" value="P:proteolysis"/>
    <property type="evidence" value="ECO:0007669"/>
    <property type="project" value="InterPro"/>
</dbReference>
<dbReference type="EMBL" id="JACMSC010000017">
    <property type="protein sequence ID" value="KAG6478604.1"/>
    <property type="molecule type" value="Genomic_DNA"/>
</dbReference>
<dbReference type="FunFam" id="3.90.70.10:FF:000332">
    <property type="entry name" value="Cathepsin L1"/>
    <property type="match status" value="1"/>
</dbReference>
<feature type="domain" description="Peptidase C1A papain C-terminal" evidence="4">
    <location>
        <begin position="164"/>
        <end position="390"/>
    </location>
</feature>
<feature type="domain" description="Cathepsin propeptide inhibitor" evidence="5">
    <location>
        <begin position="74"/>
        <end position="133"/>
    </location>
</feature>
<keyword evidence="2" id="KW-1015">Disulfide bond</keyword>
<comment type="caution">
    <text evidence="6">The sequence shown here is derived from an EMBL/GenBank/DDBJ whole genome shotgun (WGS) entry which is preliminary data.</text>
</comment>
<dbReference type="PROSITE" id="PS00139">
    <property type="entry name" value="THIOL_PROTEASE_CYS"/>
    <property type="match status" value="1"/>
</dbReference>
<dbReference type="PRINTS" id="PR00705">
    <property type="entry name" value="PAPAIN"/>
</dbReference>
<dbReference type="PANTHER" id="PTHR12411">
    <property type="entry name" value="CYSTEINE PROTEASE FAMILY C1-RELATED"/>
    <property type="match status" value="1"/>
</dbReference>
<dbReference type="InterPro" id="IPR025660">
    <property type="entry name" value="Pept_his_AS"/>
</dbReference>
<keyword evidence="3" id="KW-0732">Signal</keyword>
<protein>
    <submittedName>
        <fullName evidence="6">Uncharacterized protein</fullName>
    </submittedName>
</protein>
<name>A0A8J5KF20_ZINOF</name>
<dbReference type="InterPro" id="IPR039417">
    <property type="entry name" value="Peptidase_C1A_papain-like"/>
</dbReference>
<proteinExistence type="inferred from homology"/>
<evidence type="ECO:0000259" key="5">
    <source>
        <dbReference type="SMART" id="SM00848"/>
    </source>
</evidence>
<evidence type="ECO:0000256" key="1">
    <source>
        <dbReference type="ARBA" id="ARBA00008455"/>
    </source>
</evidence>
<dbReference type="InterPro" id="IPR013201">
    <property type="entry name" value="Prot_inhib_I29"/>
</dbReference>
<dbReference type="InterPro" id="IPR038765">
    <property type="entry name" value="Papain-like_cys_pep_sf"/>
</dbReference>
<comment type="similarity">
    <text evidence="1">Belongs to the peptidase C1 family.</text>
</comment>
<feature type="chain" id="PRO_5035290391" evidence="3">
    <location>
        <begin position="22"/>
        <end position="392"/>
    </location>
</feature>
<dbReference type="SMART" id="SM00848">
    <property type="entry name" value="Inhibitor_I29"/>
    <property type="match status" value="1"/>
</dbReference>
<feature type="signal peptide" evidence="3">
    <location>
        <begin position="1"/>
        <end position="21"/>
    </location>
</feature>
<dbReference type="Pfam" id="PF08246">
    <property type="entry name" value="Inhibitor_I29"/>
    <property type="match status" value="1"/>
</dbReference>
<dbReference type="PROSITE" id="PS00639">
    <property type="entry name" value="THIOL_PROTEASE_HIS"/>
    <property type="match status" value="1"/>
</dbReference>
<dbReference type="Pfam" id="PF00112">
    <property type="entry name" value="Peptidase_C1"/>
    <property type="match status" value="1"/>
</dbReference>
<evidence type="ECO:0000259" key="4">
    <source>
        <dbReference type="SMART" id="SM00645"/>
    </source>
</evidence>
<reference evidence="6 7" key="1">
    <citation type="submission" date="2020-08" db="EMBL/GenBank/DDBJ databases">
        <title>Plant Genome Project.</title>
        <authorList>
            <person name="Zhang R.-G."/>
        </authorList>
    </citation>
    <scope>NUCLEOTIDE SEQUENCE [LARGE SCALE GENOMIC DNA]</scope>
    <source>
        <tissue evidence="6">Rhizome</tissue>
    </source>
</reference>
<dbReference type="InterPro" id="IPR000169">
    <property type="entry name" value="Pept_cys_AS"/>
</dbReference>
<evidence type="ECO:0000313" key="6">
    <source>
        <dbReference type="EMBL" id="KAG6478604.1"/>
    </source>
</evidence>